<dbReference type="EC" id="3.1.-.-" evidence="6"/>
<keyword evidence="5 6" id="KW-0234">DNA repair</keyword>
<dbReference type="InterPro" id="IPR004603">
    <property type="entry name" value="DNA_mismatch_endonuc_vsr"/>
</dbReference>
<dbReference type="Gene3D" id="3.40.960.10">
    <property type="entry name" value="VSR Endonuclease"/>
    <property type="match status" value="1"/>
</dbReference>
<dbReference type="SUPFAM" id="SSF52980">
    <property type="entry name" value="Restriction endonuclease-like"/>
    <property type="match status" value="1"/>
</dbReference>
<dbReference type="NCBIfam" id="TIGR00632">
    <property type="entry name" value="vsr"/>
    <property type="match status" value="1"/>
</dbReference>
<sequence>MIDIVDKATRSRMMAGIKRRDTKPEMLLRQALHARGLRYRLHTKLLPGRPDLIFGKYHAVVFVHGCFWHRHAGCRYCTTPKSNPEFWESKFAGNVSRDAAVAYNLLRAGWRVGIVWECALRGDSKVEAAVASVHSWLLSGSSTIELGDA</sequence>
<keyword evidence="3 6" id="KW-0227">DNA damage</keyword>
<dbReference type="CDD" id="cd00221">
    <property type="entry name" value="Vsr"/>
    <property type="match status" value="1"/>
</dbReference>
<accession>A0A8G2IRG8</accession>
<dbReference type="GO" id="GO:0004519">
    <property type="term" value="F:endonuclease activity"/>
    <property type="evidence" value="ECO:0007669"/>
    <property type="project" value="UniProtKB-KW"/>
</dbReference>
<proteinExistence type="inferred from homology"/>
<reference evidence="7 8" key="1">
    <citation type="submission" date="2019-02" db="EMBL/GenBank/DDBJ databases">
        <title>The competitiveness to form nodules shapes the capacities of Rhizobium leguminosarum sv viciae communities to promote symbiosis with specific hosts.</title>
        <authorList>
            <person name="Boivin S."/>
            <person name="Lepetit M."/>
        </authorList>
    </citation>
    <scope>NUCLEOTIDE SEQUENCE [LARGE SCALE GENOMIC DNA]</scope>
    <source>
        <strain evidence="7 8">SPF4F3</strain>
    </source>
</reference>
<keyword evidence="1 6" id="KW-0540">Nuclease</keyword>
<dbReference type="RefSeq" id="WP_018485067.1">
    <property type="nucleotide sequence ID" value="NZ_SJLU01000032.1"/>
</dbReference>
<protein>
    <recommendedName>
        <fullName evidence="6">Very short patch repair endonuclease</fullName>
        <ecNumber evidence="6">3.1.-.-</ecNumber>
    </recommendedName>
</protein>
<evidence type="ECO:0000313" key="7">
    <source>
        <dbReference type="EMBL" id="TBX85222.1"/>
    </source>
</evidence>
<evidence type="ECO:0000256" key="6">
    <source>
        <dbReference type="PIRNR" id="PIRNR018267"/>
    </source>
</evidence>
<evidence type="ECO:0000256" key="4">
    <source>
        <dbReference type="ARBA" id="ARBA00022801"/>
    </source>
</evidence>
<gene>
    <name evidence="7" type="primary">vsr</name>
    <name evidence="7" type="ORF">E0H31_34930</name>
</gene>
<dbReference type="InterPro" id="IPR011335">
    <property type="entry name" value="Restrct_endonuc-II-like"/>
</dbReference>
<evidence type="ECO:0000256" key="1">
    <source>
        <dbReference type="ARBA" id="ARBA00022722"/>
    </source>
</evidence>
<comment type="function">
    <text evidence="6">May nick specific sequences that contain T:G mispairs resulting from m5C-deamination.</text>
</comment>
<name>A0A8G2IRG8_RHILV</name>
<keyword evidence="4 6" id="KW-0378">Hydrolase</keyword>
<evidence type="ECO:0000313" key="8">
    <source>
        <dbReference type="Proteomes" id="UP000291866"/>
    </source>
</evidence>
<comment type="similarity">
    <text evidence="6">Belongs to the vsr family.</text>
</comment>
<dbReference type="EMBL" id="SJLU01000032">
    <property type="protein sequence ID" value="TBX85222.1"/>
    <property type="molecule type" value="Genomic_DNA"/>
</dbReference>
<dbReference type="GO" id="GO:0016787">
    <property type="term" value="F:hydrolase activity"/>
    <property type="evidence" value="ECO:0007669"/>
    <property type="project" value="UniProtKB-KW"/>
</dbReference>
<organism evidence="7 8">
    <name type="scientific">Rhizobium leguminosarum bv. viciae</name>
    <dbReference type="NCBI Taxonomy" id="387"/>
    <lineage>
        <taxon>Bacteria</taxon>
        <taxon>Pseudomonadati</taxon>
        <taxon>Pseudomonadota</taxon>
        <taxon>Alphaproteobacteria</taxon>
        <taxon>Hyphomicrobiales</taxon>
        <taxon>Rhizobiaceae</taxon>
        <taxon>Rhizobium/Agrobacterium group</taxon>
        <taxon>Rhizobium</taxon>
    </lineage>
</organism>
<comment type="caution">
    <text evidence="7">The sequence shown here is derived from an EMBL/GenBank/DDBJ whole genome shotgun (WGS) entry which is preliminary data.</text>
</comment>
<dbReference type="Proteomes" id="UP000291866">
    <property type="component" value="Unassembled WGS sequence"/>
</dbReference>
<evidence type="ECO:0000256" key="2">
    <source>
        <dbReference type="ARBA" id="ARBA00022759"/>
    </source>
</evidence>
<dbReference type="AlphaFoldDB" id="A0A8G2IRG8"/>
<keyword evidence="2 6" id="KW-0255">Endonuclease</keyword>
<dbReference type="GO" id="GO:0006298">
    <property type="term" value="P:mismatch repair"/>
    <property type="evidence" value="ECO:0007669"/>
    <property type="project" value="UniProtKB-UniRule"/>
</dbReference>
<dbReference type="PIRSF" id="PIRSF018267">
    <property type="entry name" value="VSR_endonuc"/>
    <property type="match status" value="1"/>
</dbReference>
<dbReference type="Pfam" id="PF03852">
    <property type="entry name" value="Vsr"/>
    <property type="match status" value="1"/>
</dbReference>
<evidence type="ECO:0000256" key="3">
    <source>
        <dbReference type="ARBA" id="ARBA00022763"/>
    </source>
</evidence>
<evidence type="ECO:0000256" key="5">
    <source>
        <dbReference type="ARBA" id="ARBA00023204"/>
    </source>
</evidence>